<dbReference type="RefSeq" id="XP_024349788.1">
    <property type="nucleotide sequence ID" value="XM_024495828.1"/>
</dbReference>
<dbReference type="EMBL" id="APAU02000059">
    <property type="protein sequence ID" value="EUB58592.1"/>
    <property type="molecule type" value="Genomic_DNA"/>
</dbReference>
<sequence>MAPPLLRALGISSWPRRRKFFLILALTLATTVAVVPCRGGMSVVMWVWVRQEREWVETDVDVTETHFIMRLPVTAQPCPFLPSRCRPPVTIDIAVTICSLVLMHDAEL</sequence>
<organism evidence="1 2">
    <name type="scientific">Echinococcus granulosus</name>
    <name type="common">Hydatid tapeworm</name>
    <dbReference type="NCBI Taxonomy" id="6210"/>
    <lineage>
        <taxon>Eukaryota</taxon>
        <taxon>Metazoa</taxon>
        <taxon>Spiralia</taxon>
        <taxon>Lophotrochozoa</taxon>
        <taxon>Platyhelminthes</taxon>
        <taxon>Cestoda</taxon>
        <taxon>Eucestoda</taxon>
        <taxon>Cyclophyllidea</taxon>
        <taxon>Taeniidae</taxon>
        <taxon>Echinococcus</taxon>
        <taxon>Echinococcus granulosus group</taxon>
    </lineage>
</organism>
<accession>W6UKG5</accession>
<dbReference type="CTD" id="36342294"/>
<reference evidence="1 2" key="1">
    <citation type="journal article" date="2013" name="Nat. Genet.">
        <title>The genome of the hydatid tapeworm Echinococcus granulosus.</title>
        <authorList>
            <person name="Zheng H."/>
            <person name="Zhang W."/>
            <person name="Zhang L."/>
            <person name="Zhang Z."/>
            <person name="Li J."/>
            <person name="Lu G."/>
            <person name="Zhu Y."/>
            <person name="Wang Y."/>
            <person name="Huang Y."/>
            <person name="Liu J."/>
            <person name="Kang H."/>
            <person name="Chen J."/>
            <person name="Wang L."/>
            <person name="Chen A."/>
            <person name="Yu S."/>
            <person name="Gao Z."/>
            <person name="Jin L."/>
            <person name="Gu W."/>
            <person name="Wang Z."/>
            <person name="Zhao L."/>
            <person name="Shi B."/>
            <person name="Wen H."/>
            <person name="Lin R."/>
            <person name="Jones M.K."/>
            <person name="Brejova B."/>
            <person name="Vinar T."/>
            <person name="Zhao G."/>
            <person name="McManus D.P."/>
            <person name="Chen Z."/>
            <person name="Zhou Y."/>
            <person name="Wang S."/>
        </authorList>
    </citation>
    <scope>NUCLEOTIDE SEQUENCE [LARGE SCALE GENOMIC DNA]</scope>
</reference>
<dbReference type="AlphaFoldDB" id="W6UKG5"/>
<gene>
    <name evidence="1" type="ORF">EGR_06579</name>
</gene>
<evidence type="ECO:0000313" key="1">
    <source>
        <dbReference type="EMBL" id="EUB58592.1"/>
    </source>
</evidence>
<proteinExistence type="predicted"/>
<dbReference type="GeneID" id="36342294"/>
<evidence type="ECO:0000313" key="2">
    <source>
        <dbReference type="Proteomes" id="UP000019149"/>
    </source>
</evidence>
<comment type="caution">
    <text evidence="1">The sequence shown here is derived from an EMBL/GenBank/DDBJ whole genome shotgun (WGS) entry which is preliminary data.</text>
</comment>
<keyword evidence="2" id="KW-1185">Reference proteome</keyword>
<protein>
    <submittedName>
        <fullName evidence="1">Uncharacterized protein</fullName>
    </submittedName>
</protein>
<dbReference type="KEGG" id="egl:EGR_06579"/>
<name>W6UKG5_ECHGR</name>
<dbReference type="Proteomes" id="UP000019149">
    <property type="component" value="Unassembled WGS sequence"/>
</dbReference>